<dbReference type="AlphaFoldDB" id="A0A1I6FN13"/>
<dbReference type="InterPro" id="IPR003718">
    <property type="entry name" value="OsmC/Ohr_fam"/>
</dbReference>
<proteinExistence type="predicted"/>
<dbReference type="STRING" id="400055.SAMN04490243_0095"/>
<dbReference type="PANTHER" id="PTHR39624:SF2">
    <property type="entry name" value="OSMC-LIKE PROTEIN"/>
    <property type="match status" value="1"/>
</dbReference>
<evidence type="ECO:0000313" key="3">
    <source>
        <dbReference type="Proteomes" id="UP000199534"/>
    </source>
</evidence>
<dbReference type="Pfam" id="PF12146">
    <property type="entry name" value="Hydrolase_4"/>
    <property type="match status" value="1"/>
</dbReference>
<dbReference type="OrthoDB" id="9791538at2"/>
<dbReference type="InterPro" id="IPR036102">
    <property type="entry name" value="OsmC/Ohrsf"/>
</dbReference>
<name>A0A1I6FN13_9FLAO</name>
<dbReference type="Gene3D" id="3.30.300.20">
    <property type="match status" value="1"/>
</dbReference>
<keyword evidence="3" id="KW-1185">Reference proteome</keyword>
<accession>A0A1I6FN13</accession>
<dbReference type="PANTHER" id="PTHR39624">
    <property type="entry name" value="PROTEIN INVOLVED IN RIMO-MEDIATED BETA-METHYLTHIOLATION OF RIBOSOMAL PROTEIN S12 YCAO"/>
    <property type="match status" value="1"/>
</dbReference>
<reference evidence="2 3" key="1">
    <citation type="submission" date="2016-10" db="EMBL/GenBank/DDBJ databases">
        <authorList>
            <person name="de Groot N.N."/>
        </authorList>
    </citation>
    <scope>NUCLEOTIDE SEQUENCE [LARGE SCALE GENOMIC DNA]</scope>
    <source>
        <strain evidence="2 3">DSM 21019</strain>
    </source>
</reference>
<evidence type="ECO:0000259" key="1">
    <source>
        <dbReference type="Pfam" id="PF12146"/>
    </source>
</evidence>
<feature type="domain" description="Serine aminopeptidase S33" evidence="1">
    <location>
        <begin position="48"/>
        <end position="133"/>
    </location>
</feature>
<dbReference type="Proteomes" id="UP000199534">
    <property type="component" value="Unassembled WGS sequence"/>
</dbReference>
<gene>
    <name evidence="2" type="ORF">SAMN04490243_0095</name>
</gene>
<dbReference type="InterPro" id="IPR015946">
    <property type="entry name" value="KH_dom-like_a/b"/>
</dbReference>
<dbReference type="ESTHER" id="9flao-a0a1i6fn13">
    <property type="family name" value="Est-OsmC"/>
</dbReference>
<dbReference type="InterPro" id="IPR029058">
    <property type="entry name" value="AB_hydrolase_fold"/>
</dbReference>
<sequence>MKTEKVTFTNASGEELAGRLELPANRIPHQYAIFAHCFTCSKDLKAAREITRALSGSGFGVLRFDFTGLGSSDGDFAATNFSGNVEDLLSAAEFLRQSYKAPALLIGHSLGGTACLTAAFELPEVKAVATIGSPSNPVHVKHLFSQKLDTIKEEGSAEVQIGGRPFKIQRQFVEDLNQHPLEKRLGNIDKALLFLHSPQDTTVEIQNAELLYKAAWHPKSFVSLDGADHLLSRAADAAYAGKVIAGWATRYLPEPEDKSLKSAKQVVASLDKEAAFTTEMKVGRHRLTADEPEDFGGNDFGPSPYELVSAGLAACTAMTLQLYAKRKDWDLQNVEVHISHEKDHAVDSQECEERGAKIDVFQREIKLRGDLDDAQRDKFLEIADKCPVHRTLHGEIEVRTKLSDD</sequence>
<dbReference type="Gene3D" id="3.40.50.1820">
    <property type="entry name" value="alpha/beta hydrolase"/>
    <property type="match status" value="1"/>
</dbReference>
<dbReference type="SUPFAM" id="SSF82784">
    <property type="entry name" value="OsmC-like"/>
    <property type="match status" value="1"/>
</dbReference>
<dbReference type="RefSeq" id="WP_092979819.1">
    <property type="nucleotide sequence ID" value="NZ_FOYQ01000001.1"/>
</dbReference>
<dbReference type="EMBL" id="FOYQ01000001">
    <property type="protein sequence ID" value="SFR31268.1"/>
    <property type="molecule type" value="Genomic_DNA"/>
</dbReference>
<organism evidence="2 3">
    <name type="scientific">Robiginitalea myxolifaciens</name>
    <dbReference type="NCBI Taxonomy" id="400055"/>
    <lineage>
        <taxon>Bacteria</taxon>
        <taxon>Pseudomonadati</taxon>
        <taxon>Bacteroidota</taxon>
        <taxon>Flavobacteriia</taxon>
        <taxon>Flavobacteriales</taxon>
        <taxon>Flavobacteriaceae</taxon>
        <taxon>Robiginitalea</taxon>
    </lineage>
</organism>
<protein>
    <submittedName>
        <fullName evidence="2">Putative redox protein</fullName>
    </submittedName>
</protein>
<evidence type="ECO:0000313" key="2">
    <source>
        <dbReference type="EMBL" id="SFR31268.1"/>
    </source>
</evidence>
<dbReference type="SUPFAM" id="SSF53474">
    <property type="entry name" value="alpha/beta-Hydrolases"/>
    <property type="match status" value="1"/>
</dbReference>
<dbReference type="Pfam" id="PF02566">
    <property type="entry name" value="OsmC"/>
    <property type="match status" value="1"/>
</dbReference>
<dbReference type="InterPro" id="IPR022742">
    <property type="entry name" value="Hydrolase_4"/>
</dbReference>